<protein>
    <recommendedName>
        <fullName evidence="3">Lipoprotein</fullName>
    </recommendedName>
</protein>
<evidence type="ECO:0000313" key="2">
    <source>
        <dbReference type="Proteomes" id="UP000005212"/>
    </source>
</evidence>
<evidence type="ECO:0000313" key="1">
    <source>
        <dbReference type="EMBL" id="AFI32163.1"/>
    </source>
</evidence>
<gene>
    <name evidence="1" type="ordered locus">Q7M_1165</name>
</gene>
<dbReference type="Proteomes" id="UP000005212">
    <property type="component" value="Plasmid unnamed32"/>
</dbReference>
<keyword evidence="1" id="KW-0614">Plasmid</keyword>
<accession>I0FFA7</accession>
<reference evidence="2" key="2">
    <citation type="submission" date="2012-03" db="EMBL/GenBank/DDBJ databases">
        <title>Complete genome sequence of Borrelia crocidurae.</title>
        <authorList>
            <person name="Elbir H."/>
            <person name="Gimenez G."/>
            <person name="Robert C."/>
            <person name="Raoult D."/>
            <person name="Drancourt M."/>
        </authorList>
    </citation>
    <scope>NUCLEOTIDE SEQUENCE [LARGE SCALE GENOMIC DNA]</scope>
    <source>
        <strain evidence="2">Achema</strain>
        <plasmid evidence="2">unnamed32</plasmid>
    </source>
</reference>
<organism evidence="1 2">
    <name type="scientific">Borrelia crocidurae (strain Achema)</name>
    <dbReference type="NCBI Taxonomy" id="1155096"/>
    <lineage>
        <taxon>Bacteria</taxon>
        <taxon>Pseudomonadati</taxon>
        <taxon>Spirochaetota</taxon>
        <taxon>Spirochaetia</taxon>
        <taxon>Spirochaetales</taxon>
        <taxon>Borreliaceae</taxon>
        <taxon>Borrelia</taxon>
    </lineage>
</organism>
<dbReference type="EMBL" id="CP003458">
    <property type="protein sequence ID" value="AFI32163.1"/>
    <property type="molecule type" value="Genomic_DNA"/>
</dbReference>
<sequence length="44" mass="4962">MARRCYNFSTPSLSAISTIIMIMGCNNELSSIKITLLLYLLDHL</sequence>
<reference evidence="1 2" key="1">
    <citation type="journal article" date="2012" name="J. Bacteriol.">
        <title>Complete Genome Sequence of Borrelia crocidurae.</title>
        <authorList>
            <person name="Elbir H."/>
            <person name="Gimenez G."/>
            <person name="Robert C."/>
            <person name="Bergstrom S."/>
            <person name="Cutler S."/>
            <person name="Raoult D."/>
            <person name="Drancourt M."/>
        </authorList>
    </citation>
    <scope>NUCLEOTIDE SEQUENCE [LARGE SCALE GENOMIC DNA]</scope>
    <source>
        <strain evidence="1 2">Achema</strain>
        <plasmid evidence="2">unnamed32</plasmid>
    </source>
</reference>
<proteinExistence type="predicted"/>
<dbReference type="PROSITE" id="PS51257">
    <property type="entry name" value="PROKAR_LIPOPROTEIN"/>
    <property type="match status" value="1"/>
</dbReference>
<dbReference type="AlphaFoldDB" id="I0FFA7"/>
<dbReference type="KEGG" id="bcw:Q7M_1165"/>
<evidence type="ECO:0008006" key="3">
    <source>
        <dbReference type="Google" id="ProtNLM"/>
    </source>
</evidence>
<geneLocation type="plasmid" evidence="2">
    <name>unnamed32</name>
</geneLocation>
<name>I0FFA7_BORCA</name>
<dbReference type="HOGENOM" id="CLU_3213185_0_0_12"/>